<proteinExistence type="predicted"/>
<evidence type="ECO:0000313" key="2">
    <source>
        <dbReference type="Proteomes" id="UP000681722"/>
    </source>
</evidence>
<name>A0A8S3AGT2_9BILA</name>
<evidence type="ECO:0000313" key="1">
    <source>
        <dbReference type="EMBL" id="CAF4705985.1"/>
    </source>
</evidence>
<dbReference type="EMBL" id="CAJOBC010164630">
    <property type="protein sequence ID" value="CAF4705985.1"/>
    <property type="molecule type" value="Genomic_DNA"/>
</dbReference>
<organism evidence="1 2">
    <name type="scientific">Didymodactylos carnosus</name>
    <dbReference type="NCBI Taxonomy" id="1234261"/>
    <lineage>
        <taxon>Eukaryota</taxon>
        <taxon>Metazoa</taxon>
        <taxon>Spiralia</taxon>
        <taxon>Gnathifera</taxon>
        <taxon>Rotifera</taxon>
        <taxon>Eurotatoria</taxon>
        <taxon>Bdelloidea</taxon>
        <taxon>Philodinida</taxon>
        <taxon>Philodinidae</taxon>
        <taxon>Didymodactylos</taxon>
    </lineage>
</organism>
<sequence length="20" mass="2067">MTQVVSSMPVVGPVLVPVVK</sequence>
<gene>
    <name evidence="1" type="ORF">SRO942_LOCUS51492</name>
</gene>
<dbReference type="AlphaFoldDB" id="A0A8S3AGT2"/>
<protein>
    <submittedName>
        <fullName evidence="1">Uncharacterized protein</fullName>
    </submittedName>
</protein>
<reference evidence="1" key="1">
    <citation type="submission" date="2021-02" db="EMBL/GenBank/DDBJ databases">
        <authorList>
            <person name="Nowell W R."/>
        </authorList>
    </citation>
    <scope>NUCLEOTIDE SEQUENCE</scope>
</reference>
<comment type="caution">
    <text evidence="1">The sequence shown here is derived from an EMBL/GenBank/DDBJ whole genome shotgun (WGS) entry which is preliminary data.</text>
</comment>
<feature type="non-terminal residue" evidence="1">
    <location>
        <position position="20"/>
    </location>
</feature>
<accession>A0A8S3AGT2</accession>
<dbReference type="Proteomes" id="UP000681722">
    <property type="component" value="Unassembled WGS sequence"/>
</dbReference>